<organism evidence="1 2">
    <name type="scientific">Scomber scombrus</name>
    <name type="common">Atlantic mackerel</name>
    <name type="synonym">Scomber vernalis</name>
    <dbReference type="NCBI Taxonomy" id="13677"/>
    <lineage>
        <taxon>Eukaryota</taxon>
        <taxon>Metazoa</taxon>
        <taxon>Chordata</taxon>
        <taxon>Craniata</taxon>
        <taxon>Vertebrata</taxon>
        <taxon>Euteleostomi</taxon>
        <taxon>Actinopterygii</taxon>
        <taxon>Neopterygii</taxon>
        <taxon>Teleostei</taxon>
        <taxon>Neoteleostei</taxon>
        <taxon>Acanthomorphata</taxon>
        <taxon>Pelagiaria</taxon>
        <taxon>Scombriformes</taxon>
        <taxon>Scombridae</taxon>
        <taxon>Scomber</taxon>
    </lineage>
</organism>
<dbReference type="Proteomes" id="UP001314229">
    <property type="component" value="Unassembled WGS sequence"/>
</dbReference>
<accession>A0AAV1NY25</accession>
<dbReference type="AlphaFoldDB" id="A0AAV1NY25"/>
<evidence type="ECO:0000313" key="1">
    <source>
        <dbReference type="EMBL" id="CAK6963019.1"/>
    </source>
</evidence>
<sequence>MQLIARRGLLEGRLRLTKEPSETRMERNCPMSLSRLSIHPLRPAFRLGLIIMSLGEMVAAQQSGGGMYV</sequence>
<proteinExistence type="predicted"/>
<name>A0AAV1NY25_SCOSC</name>
<reference evidence="1 2" key="1">
    <citation type="submission" date="2024-01" db="EMBL/GenBank/DDBJ databases">
        <authorList>
            <person name="Alioto T."/>
            <person name="Alioto T."/>
            <person name="Gomez Garrido J."/>
        </authorList>
    </citation>
    <scope>NUCLEOTIDE SEQUENCE [LARGE SCALE GENOMIC DNA]</scope>
</reference>
<keyword evidence="2" id="KW-1185">Reference proteome</keyword>
<evidence type="ECO:0000313" key="2">
    <source>
        <dbReference type="Proteomes" id="UP001314229"/>
    </source>
</evidence>
<comment type="caution">
    <text evidence="1">The sequence shown here is derived from an EMBL/GenBank/DDBJ whole genome shotgun (WGS) entry which is preliminary data.</text>
</comment>
<protein>
    <submittedName>
        <fullName evidence="1">Uncharacterized protein</fullName>
    </submittedName>
</protein>
<dbReference type="EMBL" id="CAWUFR010000062">
    <property type="protein sequence ID" value="CAK6963019.1"/>
    <property type="molecule type" value="Genomic_DNA"/>
</dbReference>
<gene>
    <name evidence="1" type="ORF">FSCOSCO3_A017299</name>
</gene>